<dbReference type="PIRSF" id="PIRSF030066">
    <property type="entry name" value="UCP030066"/>
    <property type="match status" value="1"/>
</dbReference>
<feature type="transmembrane region" description="Helical" evidence="5">
    <location>
        <begin position="82"/>
        <end position="99"/>
    </location>
</feature>
<dbReference type="InterPro" id="IPR032808">
    <property type="entry name" value="DoxX"/>
</dbReference>
<keyword evidence="3 5" id="KW-1133">Transmembrane helix</keyword>
<sequence>MEMANMRKITYWLSTLGVASGLVGSGVQQLLRTEGEGALAPPYAWGIVQLGYPVYILTLLGVWKLLGAAAILLPKYPLLKEWAYAGLFFLFTGGMFSHVASGDAWYESLPALILLALSIVSWHFRPADRRLLPRTADLDLSAGSRRA</sequence>
<dbReference type="InterPro" id="IPR016944">
    <property type="entry name" value="UCP030066"/>
</dbReference>
<proteinExistence type="predicted"/>
<evidence type="ECO:0000313" key="6">
    <source>
        <dbReference type="EMBL" id="MEV4291755.1"/>
    </source>
</evidence>
<evidence type="ECO:0000256" key="5">
    <source>
        <dbReference type="SAM" id="Phobius"/>
    </source>
</evidence>
<gene>
    <name evidence="6" type="ORF">AB0K40_40145</name>
</gene>
<feature type="transmembrane region" description="Helical" evidence="5">
    <location>
        <begin position="105"/>
        <end position="124"/>
    </location>
</feature>
<comment type="subcellular location">
    <subcellularLocation>
        <location evidence="1">Membrane</location>
        <topology evidence="1">Multi-pass membrane protein</topology>
    </subcellularLocation>
</comment>
<evidence type="ECO:0000256" key="4">
    <source>
        <dbReference type="ARBA" id="ARBA00023136"/>
    </source>
</evidence>
<protein>
    <submittedName>
        <fullName evidence="6">DoxX family protein</fullName>
    </submittedName>
</protein>
<name>A0ABV3HH84_9ACTN</name>
<evidence type="ECO:0000313" key="7">
    <source>
        <dbReference type="Proteomes" id="UP001552427"/>
    </source>
</evidence>
<feature type="transmembrane region" description="Helical" evidence="5">
    <location>
        <begin position="52"/>
        <end position="73"/>
    </location>
</feature>
<dbReference type="EMBL" id="JBFARM010000015">
    <property type="protein sequence ID" value="MEV4291755.1"/>
    <property type="molecule type" value="Genomic_DNA"/>
</dbReference>
<organism evidence="6 7">
    <name type="scientific">Nonomuraea bangladeshensis</name>
    <dbReference type="NCBI Taxonomy" id="404385"/>
    <lineage>
        <taxon>Bacteria</taxon>
        <taxon>Bacillati</taxon>
        <taxon>Actinomycetota</taxon>
        <taxon>Actinomycetes</taxon>
        <taxon>Streptosporangiales</taxon>
        <taxon>Streptosporangiaceae</taxon>
        <taxon>Nonomuraea</taxon>
    </lineage>
</organism>
<dbReference type="Pfam" id="PF13564">
    <property type="entry name" value="DoxX_2"/>
    <property type="match status" value="1"/>
</dbReference>
<keyword evidence="4 5" id="KW-0472">Membrane</keyword>
<evidence type="ECO:0000256" key="1">
    <source>
        <dbReference type="ARBA" id="ARBA00004141"/>
    </source>
</evidence>
<evidence type="ECO:0000256" key="2">
    <source>
        <dbReference type="ARBA" id="ARBA00022692"/>
    </source>
</evidence>
<accession>A0ABV3HH84</accession>
<evidence type="ECO:0000256" key="3">
    <source>
        <dbReference type="ARBA" id="ARBA00022989"/>
    </source>
</evidence>
<dbReference type="RefSeq" id="WP_364460834.1">
    <property type="nucleotide sequence ID" value="NZ_JBFARM010000015.1"/>
</dbReference>
<comment type="caution">
    <text evidence="6">The sequence shown here is derived from an EMBL/GenBank/DDBJ whole genome shotgun (WGS) entry which is preliminary data.</text>
</comment>
<keyword evidence="2 5" id="KW-0812">Transmembrane</keyword>
<keyword evidence="7" id="KW-1185">Reference proteome</keyword>
<reference evidence="6 7" key="1">
    <citation type="submission" date="2024-06" db="EMBL/GenBank/DDBJ databases">
        <title>The Natural Products Discovery Center: Release of the First 8490 Sequenced Strains for Exploring Actinobacteria Biosynthetic Diversity.</title>
        <authorList>
            <person name="Kalkreuter E."/>
            <person name="Kautsar S.A."/>
            <person name="Yang D."/>
            <person name="Bader C.D."/>
            <person name="Teijaro C.N."/>
            <person name="Fluegel L."/>
            <person name="Davis C.M."/>
            <person name="Simpson J.R."/>
            <person name="Lauterbach L."/>
            <person name="Steele A.D."/>
            <person name="Gui C."/>
            <person name="Meng S."/>
            <person name="Li G."/>
            <person name="Viehrig K."/>
            <person name="Ye F."/>
            <person name="Su P."/>
            <person name="Kiefer A.F."/>
            <person name="Nichols A."/>
            <person name="Cepeda A.J."/>
            <person name="Yan W."/>
            <person name="Fan B."/>
            <person name="Jiang Y."/>
            <person name="Adhikari A."/>
            <person name="Zheng C.-J."/>
            <person name="Schuster L."/>
            <person name="Cowan T.M."/>
            <person name="Smanski M.J."/>
            <person name="Chevrette M.G."/>
            <person name="De Carvalho L.P.S."/>
            <person name="Shen B."/>
        </authorList>
    </citation>
    <scope>NUCLEOTIDE SEQUENCE [LARGE SCALE GENOMIC DNA]</scope>
    <source>
        <strain evidence="6 7">NPDC049574</strain>
    </source>
</reference>
<dbReference type="Proteomes" id="UP001552427">
    <property type="component" value="Unassembled WGS sequence"/>
</dbReference>